<keyword evidence="5" id="KW-0966">Cell projection</keyword>
<comment type="subcellular location">
    <subcellularLocation>
        <location evidence="1">Bacterial flagellum basal body</location>
    </subcellularLocation>
</comment>
<reference evidence="5" key="1">
    <citation type="submission" date="2016-10" db="EMBL/GenBank/DDBJ databases">
        <authorList>
            <person name="de Groot N.N."/>
        </authorList>
    </citation>
    <scope>NUCLEOTIDE SEQUENCE</scope>
</reference>
<evidence type="ECO:0000256" key="1">
    <source>
        <dbReference type="ARBA" id="ARBA00004117"/>
    </source>
</evidence>
<dbReference type="InterPro" id="IPR019776">
    <property type="entry name" value="Flagellar_basal_body_rod_CS"/>
</dbReference>
<dbReference type="Pfam" id="PF00460">
    <property type="entry name" value="Flg_bb_rod"/>
    <property type="match status" value="1"/>
</dbReference>
<dbReference type="InterPro" id="IPR006300">
    <property type="entry name" value="FlgB"/>
</dbReference>
<name>A0A1W1BJB6_9ZZZZ</name>
<organism evidence="5">
    <name type="scientific">hydrothermal vent metagenome</name>
    <dbReference type="NCBI Taxonomy" id="652676"/>
    <lineage>
        <taxon>unclassified sequences</taxon>
        <taxon>metagenomes</taxon>
        <taxon>ecological metagenomes</taxon>
    </lineage>
</organism>
<evidence type="ECO:0000256" key="2">
    <source>
        <dbReference type="ARBA" id="ARBA00009677"/>
    </source>
</evidence>
<evidence type="ECO:0000256" key="3">
    <source>
        <dbReference type="ARBA" id="ARBA00023143"/>
    </source>
</evidence>
<dbReference type="GO" id="GO:0030694">
    <property type="term" value="C:bacterial-type flagellum basal body, rod"/>
    <property type="evidence" value="ECO:0007669"/>
    <property type="project" value="InterPro"/>
</dbReference>
<dbReference type="InterPro" id="IPR001444">
    <property type="entry name" value="Flag_bb_rod_N"/>
</dbReference>
<feature type="domain" description="Flagellar basal body rod protein N-terminal" evidence="4">
    <location>
        <begin position="13"/>
        <end position="39"/>
    </location>
</feature>
<protein>
    <submittedName>
        <fullName evidence="5">Flagellar basal-body rod protein FlgB</fullName>
    </submittedName>
</protein>
<gene>
    <name evidence="5" type="ORF">MNB_SM-6-1273</name>
</gene>
<keyword evidence="5" id="KW-0969">Cilium</keyword>
<accession>A0A1W1BJB6</accession>
<dbReference type="NCBIfam" id="TIGR01396">
    <property type="entry name" value="FlgB"/>
    <property type="match status" value="1"/>
</dbReference>
<comment type="similarity">
    <text evidence="2">Belongs to the flagella basal body rod proteins family.</text>
</comment>
<dbReference type="EMBL" id="FPHK01000008">
    <property type="protein sequence ID" value="SFV53654.1"/>
    <property type="molecule type" value="Genomic_DNA"/>
</dbReference>
<keyword evidence="5" id="KW-0282">Flagellum</keyword>
<proteinExistence type="inferred from homology"/>
<dbReference type="AlphaFoldDB" id="A0A1W1BJB6"/>
<dbReference type="PIRSF" id="PIRSF002889">
    <property type="entry name" value="Rod_FlgB"/>
    <property type="match status" value="1"/>
</dbReference>
<dbReference type="PANTHER" id="PTHR30435">
    <property type="entry name" value="FLAGELLAR PROTEIN"/>
    <property type="match status" value="1"/>
</dbReference>
<dbReference type="PANTHER" id="PTHR30435:SF12">
    <property type="entry name" value="FLAGELLAR BASAL BODY ROD PROTEIN FLGB"/>
    <property type="match status" value="1"/>
</dbReference>
<evidence type="ECO:0000313" key="5">
    <source>
        <dbReference type="EMBL" id="SFV53654.1"/>
    </source>
</evidence>
<sequence length="144" mass="16380">MSIEISKTHSLLVRAMDYRAARQDMIASNIANADTPYYKPRDIRFEEALIAKKHELYKKNSKQLQMAITDPKDLKPQESRSDSYKPTLYFRDGHMARNDGNSVDIDVETTEMSKNSVMFNALVMAAKKDTAIFRSVIDASAKVN</sequence>
<dbReference type="GO" id="GO:0071978">
    <property type="term" value="P:bacterial-type flagellum-dependent swarming motility"/>
    <property type="evidence" value="ECO:0007669"/>
    <property type="project" value="TreeGrafter"/>
</dbReference>
<dbReference type="PROSITE" id="PS00588">
    <property type="entry name" value="FLAGELLA_BB_ROD"/>
    <property type="match status" value="1"/>
</dbReference>
<evidence type="ECO:0000259" key="4">
    <source>
        <dbReference type="Pfam" id="PF00460"/>
    </source>
</evidence>
<keyword evidence="3" id="KW-0975">Bacterial flagellum</keyword>